<dbReference type="InterPro" id="IPR046335">
    <property type="entry name" value="LacI/GalR-like_sensor"/>
</dbReference>
<dbReference type="PROSITE" id="PS50932">
    <property type="entry name" value="HTH_LACI_2"/>
    <property type="match status" value="1"/>
</dbReference>
<evidence type="ECO:0000256" key="1">
    <source>
        <dbReference type="ARBA" id="ARBA00022491"/>
    </source>
</evidence>
<reference evidence="7" key="1">
    <citation type="journal article" date="2019" name="Int. J. Syst. Evol. Microbiol.">
        <title>The Global Catalogue of Microorganisms (GCM) 10K type strain sequencing project: providing services to taxonomists for standard genome sequencing and annotation.</title>
        <authorList>
            <consortium name="The Broad Institute Genomics Platform"/>
            <consortium name="The Broad Institute Genome Sequencing Center for Infectious Disease"/>
            <person name="Wu L."/>
            <person name="Ma J."/>
        </authorList>
    </citation>
    <scope>NUCLEOTIDE SEQUENCE [LARGE SCALE GENOMIC DNA]</scope>
    <source>
        <strain evidence="7">CCM 7132</strain>
    </source>
</reference>
<protein>
    <submittedName>
        <fullName evidence="6">Transcriptional regulator</fullName>
    </submittedName>
</protein>
<keyword evidence="4" id="KW-0804">Transcription</keyword>
<dbReference type="RefSeq" id="WP_188425711.1">
    <property type="nucleotide sequence ID" value="NZ_BMCH01000002.1"/>
</dbReference>
<gene>
    <name evidence="6" type="ORF">GCM10007207_10260</name>
</gene>
<dbReference type="PANTHER" id="PTHR30146:SF95">
    <property type="entry name" value="RIBOSE OPERON REPRESSOR"/>
    <property type="match status" value="1"/>
</dbReference>
<dbReference type="SUPFAM" id="SSF47413">
    <property type="entry name" value="lambda repressor-like DNA-binding domains"/>
    <property type="match status" value="1"/>
</dbReference>
<organism evidence="6 7">
    <name type="scientific">Asaia siamensis</name>
    <dbReference type="NCBI Taxonomy" id="110479"/>
    <lineage>
        <taxon>Bacteria</taxon>
        <taxon>Pseudomonadati</taxon>
        <taxon>Pseudomonadota</taxon>
        <taxon>Alphaproteobacteria</taxon>
        <taxon>Acetobacterales</taxon>
        <taxon>Acetobacteraceae</taxon>
        <taxon>Asaia</taxon>
    </lineage>
</organism>
<dbReference type="SUPFAM" id="SSF53822">
    <property type="entry name" value="Periplasmic binding protein-like I"/>
    <property type="match status" value="1"/>
</dbReference>
<dbReference type="Pfam" id="PF00356">
    <property type="entry name" value="LacI"/>
    <property type="match status" value="1"/>
</dbReference>
<dbReference type="CDD" id="cd01392">
    <property type="entry name" value="HTH_LacI"/>
    <property type="match status" value="1"/>
</dbReference>
<accession>A0ABQ1LU52</accession>
<sequence>MTKRIVTSIDVARLAGVSQSAVSRAFSSTASIAPATKERVFRAAETLNYRPNRIPSIMLTGRSGMIGIIVGGLRNPLYGSALEQLSSGIRDAGFQVLLVQVIDTVTLDAAIDQLAGYRVDALVTALAIGSEKTAAALSALAIPVIAFNSPLTGPGVSSVRSNNRESGRRVAHMMAEKQVRQPFWLGGPDRNAASQARKAGFLEGCAESGMEVTMLGGDDSYQSGFDAITTALADGHRPDGLFCSNDLMGCGALDALRDRTGFSCPEDIMVIGYDNIPQSAWHGYQLSSFDQRPDALVAAALDILTRSLASPEERLSETSVIDATLVLRRSTEKPV</sequence>
<feature type="domain" description="HTH lacI-type" evidence="5">
    <location>
        <begin position="6"/>
        <end position="60"/>
    </location>
</feature>
<dbReference type="SMART" id="SM00354">
    <property type="entry name" value="HTH_LACI"/>
    <property type="match status" value="1"/>
</dbReference>
<keyword evidence="7" id="KW-1185">Reference proteome</keyword>
<dbReference type="Proteomes" id="UP000637769">
    <property type="component" value="Unassembled WGS sequence"/>
</dbReference>
<keyword evidence="3" id="KW-0238">DNA-binding</keyword>
<evidence type="ECO:0000256" key="2">
    <source>
        <dbReference type="ARBA" id="ARBA00023015"/>
    </source>
</evidence>
<proteinExistence type="predicted"/>
<comment type="caution">
    <text evidence="6">The sequence shown here is derived from an EMBL/GenBank/DDBJ whole genome shotgun (WGS) entry which is preliminary data.</text>
</comment>
<dbReference type="Gene3D" id="3.40.50.2300">
    <property type="match status" value="2"/>
</dbReference>
<keyword evidence="2" id="KW-0805">Transcription regulation</keyword>
<evidence type="ECO:0000256" key="3">
    <source>
        <dbReference type="ARBA" id="ARBA00023125"/>
    </source>
</evidence>
<name>A0ABQ1LU52_9PROT</name>
<evidence type="ECO:0000313" key="7">
    <source>
        <dbReference type="Proteomes" id="UP000637769"/>
    </source>
</evidence>
<dbReference type="PANTHER" id="PTHR30146">
    <property type="entry name" value="LACI-RELATED TRANSCRIPTIONAL REPRESSOR"/>
    <property type="match status" value="1"/>
</dbReference>
<evidence type="ECO:0000256" key="4">
    <source>
        <dbReference type="ARBA" id="ARBA00023163"/>
    </source>
</evidence>
<dbReference type="Gene3D" id="1.10.260.40">
    <property type="entry name" value="lambda repressor-like DNA-binding domains"/>
    <property type="match status" value="1"/>
</dbReference>
<keyword evidence="1" id="KW-0678">Repressor</keyword>
<dbReference type="Pfam" id="PF13377">
    <property type="entry name" value="Peripla_BP_3"/>
    <property type="match status" value="1"/>
</dbReference>
<dbReference type="InterPro" id="IPR000843">
    <property type="entry name" value="HTH_LacI"/>
</dbReference>
<evidence type="ECO:0000259" key="5">
    <source>
        <dbReference type="PROSITE" id="PS50932"/>
    </source>
</evidence>
<dbReference type="EMBL" id="BMCH01000002">
    <property type="protein sequence ID" value="GGC26763.1"/>
    <property type="molecule type" value="Genomic_DNA"/>
</dbReference>
<evidence type="ECO:0000313" key="6">
    <source>
        <dbReference type="EMBL" id="GGC26763.1"/>
    </source>
</evidence>
<dbReference type="CDD" id="cd06278">
    <property type="entry name" value="PBP1_LacI-like"/>
    <property type="match status" value="1"/>
</dbReference>
<dbReference type="InterPro" id="IPR028082">
    <property type="entry name" value="Peripla_BP_I"/>
</dbReference>
<dbReference type="InterPro" id="IPR010982">
    <property type="entry name" value="Lambda_DNA-bd_dom_sf"/>
</dbReference>